<accession>A0A4R1L474</accession>
<dbReference type="RefSeq" id="WP_207905199.1">
    <property type="nucleotide sequence ID" value="NZ_CP170642.1"/>
</dbReference>
<comment type="caution">
    <text evidence="1">The sequence shown here is derived from an EMBL/GenBank/DDBJ whole genome shotgun (WGS) entry which is preliminary data.</text>
</comment>
<dbReference type="PANTHER" id="PTHR34309:SF1">
    <property type="entry name" value="PROTEIN GLCG"/>
    <property type="match status" value="1"/>
</dbReference>
<sequence length="139" mass="14505">MTTLSIQSDISLTQANHLIAQGIQIATQQGLNLSIAVVDRSGHLLAFARMDNASLVTIDVAIGKARTAAYLKAPSKLFEDFVNNGAPAMLATPNILPLQGGIPLLIENKIIGAVGVSGASGDVDNHTAETLANLFQTEQ</sequence>
<dbReference type="Gene3D" id="3.30.450.150">
    <property type="entry name" value="Haem-degrading domain"/>
    <property type="match status" value="1"/>
</dbReference>
<keyword evidence="2" id="KW-1185">Reference proteome</keyword>
<dbReference type="InterPro" id="IPR005624">
    <property type="entry name" value="PduO/GlcC-like"/>
</dbReference>
<dbReference type="PANTHER" id="PTHR34309">
    <property type="entry name" value="SLR1406 PROTEIN"/>
    <property type="match status" value="1"/>
</dbReference>
<dbReference type="Proteomes" id="UP000295496">
    <property type="component" value="Unassembled WGS sequence"/>
</dbReference>
<name>A0A4R1L474_9PAST</name>
<evidence type="ECO:0000313" key="1">
    <source>
        <dbReference type="EMBL" id="TCK71009.1"/>
    </source>
</evidence>
<evidence type="ECO:0000313" key="2">
    <source>
        <dbReference type="Proteomes" id="UP000295496"/>
    </source>
</evidence>
<dbReference type="SUPFAM" id="SSF143744">
    <property type="entry name" value="GlcG-like"/>
    <property type="match status" value="1"/>
</dbReference>
<dbReference type="Pfam" id="PF03928">
    <property type="entry name" value="HbpS-like"/>
    <property type="match status" value="1"/>
</dbReference>
<reference evidence="1 2" key="1">
    <citation type="submission" date="2019-03" db="EMBL/GenBank/DDBJ databases">
        <title>Genomic Encyclopedia of Type Strains, Phase IV (KMG-IV): sequencing the most valuable type-strain genomes for metagenomic binning, comparative biology and taxonomic classification.</title>
        <authorList>
            <person name="Goeker M."/>
        </authorList>
    </citation>
    <scope>NUCLEOTIDE SEQUENCE [LARGE SCALE GENOMIC DNA]</scope>
    <source>
        <strain evidence="1 2">DSM 10053</strain>
    </source>
</reference>
<proteinExistence type="predicted"/>
<gene>
    <name evidence="1" type="ORF">EV692_0061</name>
</gene>
<dbReference type="EMBL" id="SMGJ01000001">
    <property type="protein sequence ID" value="TCK71009.1"/>
    <property type="molecule type" value="Genomic_DNA"/>
</dbReference>
<dbReference type="InterPro" id="IPR052517">
    <property type="entry name" value="GlcG_carb_metab_protein"/>
</dbReference>
<organism evidence="1 2">
    <name type="scientific">Lonepinella koalarum</name>
    <dbReference type="NCBI Taxonomy" id="53417"/>
    <lineage>
        <taxon>Bacteria</taxon>
        <taxon>Pseudomonadati</taxon>
        <taxon>Pseudomonadota</taxon>
        <taxon>Gammaproteobacteria</taxon>
        <taxon>Pasteurellales</taxon>
        <taxon>Pasteurellaceae</taxon>
        <taxon>Lonepinella</taxon>
    </lineage>
</organism>
<dbReference type="InterPro" id="IPR038084">
    <property type="entry name" value="PduO/GlcC-like_sf"/>
</dbReference>
<protein>
    <submittedName>
        <fullName evidence="1">Glc operon protein GlcG</fullName>
    </submittedName>
</protein>
<dbReference type="AlphaFoldDB" id="A0A4R1L474"/>